<reference evidence="2 3" key="1">
    <citation type="submission" date="2015-11" db="EMBL/GenBank/DDBJ databases">
        <title>Bacillus caseinolyticus sp nov.</title>
        <authorList>
            <person name="Dastager S.G."/>
            <person name="Mawlankar R."/>
        </authorList>
    </citation>
    <scope>NUCLEOTIDE SEQUENCE [LARGE SCALE GENOMIC DNA]</scope>
    <source>
        <strain evidence="2 3">SGD-V-76</strain>
    </source>
</reference>
<evidence type="ECO:0000313" key="2">
    <source>
        <dbReference type="EMBL" id="KSU87468.1"/>
    </source>
</evidence>
<feature type="transmembrane region" description="Helical" evidence="1">
    <location>
        <begin position="37"/>
        <end position="57"/>
    </location>
</feature>
<feature type="transmembrane region" description="Helical" evidence="1">
    <location>
        <begin position="7"/>
        <end position="31"/>
    </location>
</feature>
<evidence type="ECO:0000313" key="3">
    <source>
        <dbReference type="Proteomes" id="UP000053681"/>
    </source>
</evidence>
<accession>A0A0V8JKJ7</accession>
<gene>
    <name evidence="2" type="ORF">AS180_13020</name>
</gene>
<evidence type="ECO:0008006" key="4">
    <source>
        <dbReference type="Google" id="ProtNLM"/>
    </source>
</evidence>
<organism evidence="2 3">
    <name type="scientific">Priestia veravalensis</name>
    <dbReference type="NCBI Taxonomy" id="1414648"/>
    <lineage>
        <taxon>Bacteria</taxon>
        <taxon>Bacillati</taxon>
        <taxon>Bacillota</taxon>
        <taxon>Bacilli</taxon>
        <taxon>Bacillales</taxon>
        <taxon>Bacillaceae</taxon>
        <taxon>Priestia</taxon>
    </lineage>
</organism>
<proteinExistence type="predicted"/>
<sequence length="92" mass="10404">MNKPVILFVSYLLFIIPLFIIINFFLGVVTFEKLQGVVIFFPLVLSFIGFWLALSIYKRKESGFAKGAIVGNIAMFLFPIVYMIMGTVFLGV</sequence>
<comment type="caution">
    <text evidence="2">The sequence shown here is derived from an EMBL/GenBank/DDBJ whole genome shotgun (WGS) entry which is preliminary data.</text>
</comment>
<dbReference type="EMBL" id="LNQP01000043">
    <property type="protein sequence ID" value="KSU87468.1"/>
    <property type="molecule type" value="Genomic_DNA"/>
</dbReference>
<keyword evidence="1" id="KW-0812">Transmembrane</keyword>
<keyword evidence="1" id="KW-0472">Membrane</keyword>
<evidence type="ECO:0000256" key="1">
    <source>
        <dbReference type="SAM" id="Phobius"/>
    </source>
</evidence>
<protein>
    <recommendedName>
        <fullName evidence="4">ABC transporter permease</fullName>
    </recommendedName>
</protein>
<keyword evidence="3" id="KW-1185">Reference proteome</keyword>
<dbReference type="AlphaFoldDB" id="A0A0V8JKJ7"/>
<dbReference type="Proteomes" id="UP000053681">
    <property type="component" value="Unassembled WGS sequence"/>
</dbReference>
<name>A0A0V8JKJ7_9BACI</name>
<dbReference type="RefSeq" id="WP_062686902.1">
    <property type="nucleotide sequence ID" value="NZ_KQ758658.1"/>
</dbReference>
<keyword evidence="1" id="KW-1133">Transmembrane helix</keyword>
<feature type="transmembrane region" description="Helical" evidence="1">
    <location>
        <begin position="69"/>
        <end position="90"/>
    </location>
</feature>